<comment type="caution">
    <text evidence="2">The sequence shown here is derived from an EMBL/GenBank/DDBJ whole genome shotgun (WGS) entry which is preliminary data.</text>
</comment>
<evidence type="ECO:0000259" key="1">
    <source>
        <dbReference type="SMART" id="SM00849"/>
    </source>
</evidence>
<protein>
    <submittedName>
        <fullName evidence="2">MBL fold metallo-hydrolase</fullName>
    </submittedName>
</protein>
<dbReference type="InterPro" id="IPR050855">
    <property type="entry name" value="NDM-1-like"/>
</dbReference>
<dbReference type="EMBL" id="MDTU01000001">
    <property type="protein sequence ID" value="ODN43394.1"/>
    <property type="molecule type" value="Genomic_DNA"/>
</dbReference>
<dbReference type="PANTHER" id="PTHR42951">
    <property type="entry name" value="METALLO-BETA-LACTAMASE DOMAIN-CONTAINING"/>
    <property type="match status" value="1"/>
</dbReference>
<organism evidence="2 3">
    <name type="scientific">Piscirickettsia litoralis</name>
    <dbReference type="NCBI Taxonomy" id="1891921"/>
    <lineage>
        <taxon>Bacteria</taxon>
        <taxon>Pseudomonadati</taxon>
        <taxon>Pseudomonadota</taxon>
        <taxon>Gammaproteobacteria</taxon>
        <taxon>Thiotrichales</taxon>
        <taxon>Piscirickettsiaceae</taxon>
        <taxon>Piscirickettsia</taxon>
    </lineage>
</organism>
<sequence length="316" mass="35699">MSKAFASQSDLTEKVTTFTELAEGVYSYTAEGDPNAGVIIADDSVMVIDPLATPVQAQKLIQEIRKVTDKPIKHLVLSHYHAVRVLGASAYQADNIIASQATFDLIQERGEQDFKSELQRFPRLFDQVETVPGLTWPTLVFDKKITLHLGRHQINIIQIGRGHTQGDTIVHLINDNIIFSGDLVEMGATPYCGDAYIQEWPQTLDKIKELKPKQLIPGRGDALTTTESSLKAIASTKSFLIDLTTHVQYAVSQKYSLKETYDYAYPKLQEKYGHWVIFDHCIPFNMSRAYDELSGIIHPTIWTEERDIQMWQDLQG</sequence>
<dbReference type="Gene3D" id="3.60.15.10">
    <property type="entry name" value="Ribonuclease Z/Hydroxyacylglutathione hydrolase-like"/>
    <property type="match status" value="1"/>
</dbReference>
<dbReference type="SMART" id="SM00849">
    <property type="entry name" value="Lactamase_B"/>
    <property type="match status" value="1"/>
</dbReference>
<dbReference type="InterPro" id="IPR001279">
    <property type="entry name" value="Metallo-B-lactamas"/>
</dbReference>
<name>A0ABX3AB76_9GAMM</name>
<proteinExistence type="predicted"/>
<keyword evidence="3" id="KW-1185">Reference proteome</keyword>
<gene>
    <name evidence="2" type="ORF">BGC07_11245</name>
</gene>
<accession>A0ABX3AB76</accession>
<dbReference type="Pfam" id="PF00753">
    <property type="entry name" value="Lactamase_B"/>
    <property type="match status" value="1"/>
</dbReference>
<feature type="domain" description="Metallo-beta-lactamase" evidence="1">
    <location>
        <begin position="33"/>
        <end position="219"/>
    </location>
</feature>
<dbReference type="Proteomes" id="UP000094329">
    <property type="component" value="Unassembled WGS sequence"/>
</dbReference>
<dbReference type="RefSeq" id="WP_069313191.1">
    <property type="nucleotide sequence ID" value="NZ_MDTU01000001.1"/>
</dbReference>
<dbReference type="InterPro" id="IPR036866">
    <property type="entry name" value="RibonucZ/Hydroxyglut_hydro"/>
</dbReference>
<evidence type="ECO:0000313" key="3">
    <source>
        <dbReference type="Proteomes" id="UP000094329"/>
    </source>
</evidence>
<reference evidence="2 3" key="1">
    <citation type="submission" date="2016-08" db="EMBL/GenBank/DDBJ databases">
        <title>Draft genome sequence of Candidatus Piscirickettsia litoralis, from seawater.</title>
        <authorList>
            <person name="Wan X."/>
            <person name="Lee A.J."/>
            <person name="Hou S."/>
            <person name="Donachie S.P."/>
        </authorList>
    </citation>
    <scope>NUCLEOTIDE SEQUENCE [LARGE SCALE GENOMIC DNA]</scope>
    <source>
        <strain evidence="2 3">Y2</strain>
    </source>
</reference>
<dbReference type="PANTHER" id="PTHR42951:SF20">
    <property type="entry name" value="BETA LACTAMASE"/>
    <property type="match status" value="1"/>
</dbReference>
<dbReference type="SUPFAM" id="SSF56281">
    <property type="entry name" value="Metallo-hydrolase/oxidoreductase"/>
    <property type="match status" value="1"/>
</dbReference>
<dbReference type="CDD" id="cd16282">
    <property type="entry name" value="metallo-hydrolase-like_MBL-fold"/>
    <property type="match status" value="1"/>
</dbReference>
<evidence type="ECO:0000313" key="2">
    <source>
        <dbReference type="EMBL" id="ODN43394.1"/>
    </source>
</evidence>